<proteinExistence type="predicted"/>
<feature type="compositionally biased region" description="Basic and acidic residues" evidence="1">
    <location>
        <begin position="27"/>
        <end position="36"/>
    </location>
</feature>
<protein>
    <submittedName>
        <fullName evidence="2">Uncharacterized protein</fullName>
    </submittedName>
</protein>
<evidence type="ECO:0000256" key="1">
    <source>
        <dbReference type="SAM" id="MobiDB-lite"/>
    </source>
</evidence>
<evidence type="ECO:0000313" key="3">
    <source>
        <dbReference type="Proteomes" id="UP000318017"/>
    </source>
</evidence>
<dbReference type="AlphaFoldDB" id="A0A518G1R2"/>
<keyword evidence="3" id="KW-1185">Reference proteome</keyword>
<sequence length="58" mass="6219">MAVEDGVVEDGGGSERRFAKLQHRLRRGSEHPDRNENERLAAVAGHPAAALRCPVAAS</sequence>
<dbReference type="EMBL" id="CP036298">
    <property type="protein sequence ID" value="QDV22514.1"/>
    <property type="molecule type" value="Genomic_DNA"/>
</dbReference>
<accession>A0A518G1R2</accession>
<dbReference type="KEGG" id="ahel:Q31a_08000"/>
<feature type="region of interest" description="Disordered" evidence="1">
    <location>
        <begin position="1"/>
        <end position="36"/>
    </location>
</feature>
<dbReference type="Proteomes" id="UP000318017">
    <property type="component" value="Chromosome"/>
</dbReference>
<evidence type="ECO:0000313" key="2">
    <source>
        <dbReference type="EMBL" id="QDV22514.1"/>
    </source>
</evidence>
<reference evidence="2 3" key="1">
    <citation type="submission" date="2019-02" db="EMBL/GenBank/DDBJ databases">
        <title>Deep-cultivation of Planctomycetes and their phenomic and genomic characterization uncovers novel biology.</title>
        <authorList>
            <person name="Wiegand S."/>
            <person name="Jogler M."/>
            <person name="Boedeker C."/>
            <person name="Pinto D."/>
            <person name="Vollmers J."/>
            <person name="Rivas-Marin E."/>
            <person name="Kohn T."/>
            <person name="Peeters S.H."/>
            <person name="Heuer A."/>
            <person name="Rast P."/>
            <person name="Oberbeckmann S."/>
            <person name="Bunk B."/>
            <person name="Jeske O."/>
            <person name="Meyerdierks A."/>
            <person name="Storesund J.E."/>
            <person name="Kallscheuer N."/>
            <person name="Luecker S."/>
            <person name="Lage O.M."/>
            <person name="Pohl T."/>
            <person name="Merkel B.J."/>
            <person name="Hornburger P."/>
            <person name="Mueller R.-W."/>
            <person name="Bruemmer F."/>
            <person name="Labrenz M."/>
            <person name="Spormann A.M."/>
            <person name="Op den Camp H."/>
            <person name="Overmann J."/>
            <person name="Amann R."/>
            <person name="Jetten M.S.M."/>
            <person name="Mascher T."/>
            <person name="Medema M.H."/>
            <person name="Devos D.P."/>
            <person name="Kaster A.-K."/>
            <person name="Ovreas L."/>
            <person name="Rohde M."/>
            <person name="Galperin M.Y."/>
            <person name="Jogler C."/>
        </authorList>
    </citation>
    <scope>NUCLEOTIDE SEQUENCE [LARGE SCALE GENOMIC DNA]</scope>
    <source>
        <strain evidence="2 3">Q31a</strain>
    </source>
</reference>
<organism evidence="2 3">
    <name type="scientific">Aureliella helgolandensis</name>
    <dbReference type="NCBI Taxonomy" id="2527968"/>
    <lineage>
        <taxon>Bacteria</taxon>
        <taxon>Pseudomonadati</taxon>
        <taxon>Planctomycetota</taxon>
        <taxon>Planctomycetia</taxon>
        <taxon>Pirellulales</taxon>
        <taxon>Pirellulaceae</taxon>
        <taxon>Aureliella</taxon>
    </lineage>
</organism>
<gene>
    <name evidence="2" type="ORF">Q31a_08000</name>
</gene>
<name>A0A518G1R2_9BACT</name>